<dbReference type="InterPro" id="IPR014871">
    <property type="entry name" value="dUTPase/dCTP_pyrophosphatase"/>
</dbReference>
<dbReference type="Gene3D" id="1.10.4010.10">
    <property type="entry name" value="Type II deoxyuridine triphosphatase"/>
    <property type="match status" value="1"/>
</dbReference>
<reference evidence="1 2" key="1">
    <citation type="submission" date="2020-04" db="EMBL/GenBank/DDBJ databases">
        <title>Genomic insights into acetone-butanol-ethanol (ABE) fermentation by sequencing solventogenic clostridia strains.</title>
        <authorList>
            <person name="Brown S."/>
        </authorList>
    </citation>
    <scope>NUCLEOTIDE SEQUENCE [LARGE SCALE GENOMIC DNA]</scope>
    <source>
        <strain evidence="1 2">DJ011</strain>
    </source>
</reference>
<protein>
    <recommendedName>
        <fullName evidence="3">dUTPase</fullName>
    </recommendedName>
</protein>
<dbReference type="InterPro" id="IPR016947">
    <property type="entry name" value="UCP030140"/>
</dbReference>
<dbReference type="EMBL" id="JAAZWO010000013">
    <property type="protein sequence ID" value="MBC2398382.1"/>
    <property type="molecule type" value="Genomic_DNA"/>
</dbReference>
<evidence type="ECO:0000313" key="2">
    <source>
        <dbReference type="Proteomes" id="UP000563151"/>
    </source>
</evidence>
<dbReference type="AlphaFoldDB" id="A0A923J0R9"/>
<dbReference type="SUPFAM" id="SSF101386">
    <property type="entry name" value="all-alpha NTP pyrophosphatases"/>
    <property type="match status" value="1"/>
</dbReference>
<gene>
    <name evidence="1" type="ORF">HGG79_11465</name>
</gene>
<dbReference type="CDD" id="cd11527">
    <property type="entry name" value="NTP-PPase_dUTPase"/>
    <property type="match status" value="1"/>
</dbReference>
<evidence type="ECO:0000313" key="1">
    <source>
        <dbReference type="EMBL" id="MBC2398382.1"/>
    </source>
</evidence>
<name>A0A923J0R9_CLOTT</name>
<dbReference type="Proteomes" id="UP000563151">
    <property type="component" value="Unassembled WGS sequence"/>
</dbReference>
<dbReference type="RefSeq" id="WP_035145502.1">
    <property type="nucleotide sequence ID" value="NZ_JAAZWO010000013.1"/>
</dbReference>
<evidence type="ECO:0008006" key="3">
    <source>
        <dbReference type="Google" id="ProtNLM"/>
    </source>
</evidence>
<dbReference type="PIRSF" id="PIRSF030140">
    <property type="entry name" value="UCP030140"/>
    <property type="match status" value="1"/>
</dbReference>
<accession>A0A923J0R9</accession>
<keyword evidence="2" id="KW-1185">Reference proteome</keyword>
<sequence length="163" mass="19198">MDLKNLFIMQEKLDQHIMEQHNLYGKPLFSEKLLALQVEIAELANETRCFKFWSNRGPSSKETILEEYVDCLHFILTIGLEKNYTYSTFIIPKESISNEITDQFLNLYIDINDFIICPSKDHYQTLFEDFLCLGISLGFNESEIEQAYYDKNTINHERQVSGY</sequence>
<organism evidence="1 2">
    <name type="scientific">Clostridium tetanomorphum</name>
    <dbReference type="NCBI Taxonomy" id="1553"/>
    <lineage>
        <taxon>Bacteria</taxon>
        <taxon>Bacillati</taxon>
        <taxon>Bacillota</taxon>
        <taxon>Clostridia</taxon>
        <taxon>Eubacteriales</taxon>
        <taxon>Clostridiaceae</taxon>
        <taxon>Clostridium</taxon>
    </lineage>
</organism>
<comment type="caution">
    <text evidence="1">The sequence shown here is derived from an EMBL/GenBank/DDBJ whole genome shotgun (WGS) entry which is preliminary data.</text>
</comment>
<dbReference type="Pfam" id="PF08761">
    <property type="entry name" value="dUTPase_2"/>
    <property type="match status" value="1"/>
</dbReference>
<proteinExistence type="predicted"/>